<dbReference type="SUPFAM" id="SSF53300">
    <property type="entry name" value="vWA-like"/>
    <property type="match status" value="1"/>
</dbReference>
<dbReference type="Gramene" id="OB04G13040.1">
    <property type="protein sequence ID" value="OB04G13040.1"/>
    <property type="gene ID" value="OB04G13040"/>
</dbReference>
<proteinExistence type="predicted"/>
<evidence type="ECO:0000313" key="2">
    <source>
        <dbReference type="EnsemblPlants" id="OB04G13040.1"/>
    </source>
</evidence>
<reference evidence="2" key="1">
    <citation type="journal article" date="2013" name="Nat. Commun.">
        <title>Whole-genome sequencing of Oryza brachyantha reveals mechanisms underlying Oryza genome evolution.</title>
        <authorList>
            <person name="Chen J."/>
            <person name="Huang Q."/>
            <person name="Gao D."/>
            <person name="Wang J."/>
            <person name="Lang Y."/>
            <person name="Liu T."/>
            <person name="Li B."/>
            <person name="Bai Z."/>
            <person name="Luis Goicoechea J."/>
            <person name="Liang C."/>
            <person name="Chen C."/>
            <person name="Zhang W."/>
            <person name="Sun S."/>
            <person name="Liao Y."/>
            <person name="Zhang X."/>
            <person name="Yang L."/>
            <person name="Song C."/>
            <person name="Wang M."/>
            <person name="Shi J."/>
            <person name="Liu G."/>
            <person name="Liu J."/>
            <person name="Zhou H."/>
            <person name="Zhou W."/>
            <person name="Yu Q."/>
            <person name="An N."/>
            <person name="Chen Y."/>
            <person name="Cai Q."/>
            <person name="Wang B."/>
            <person name="Liu B."/>
            <person name="Min J."/>
            <person name="Huang Y."/>
            <person name="Wu H."/>
            <person name="Li Z."/>
            <person name="Zhang Y."/>
            <person name="Yin Y."/>
            <person name="Song W."/>
            <person name="Jiang J."/>
            <person name="Jackson S.A."/>
            <person name="Wing R.A."/>
            <person name="Wang J."/>
            <person name="Chen M."/>
        </authorList>
    </citation>
    <scope>NUCLEOTIDE SEQUENCE [LARGE SCALE GENOMIC DNA]</scope>
    <source>
        <strain evidence="2">cv. IRGC 101232</strain>
    </source>
</reference>
<dbReference type="PANTHER" id="PTHR10579:SF112">
    <property type="entry name" value="OS04G0198300 PROTEIN"/>
    <property type="match status" value="1"/>
</dbReference>
<organism evidence="2">
    <name type="scientific">Oryza brachyantha</name>
    <name type="common">malo sina</name>
    <dbReference type="NCBI Taxonomy" id="4533"/>
    <lineage>
        <taxon>Eukaryota</taxon>
        <taxon>Viridiplantae</taxon>
        <taxon>Streptophyta</taxon>
        <taxon>Embryophyta</taxon>
        <taxon>Tracheophyta</taxon>
        <taxon>Spermatophyta</taxon>
        <taxon>Magnoliopsida</taxon>
        <taxon>Liliopsida</taxon>
        <taxon>Poales</taxon>
        <taxon>Poaceae</taxon>
        <taxon>BOP clade</taxon>
        <taxon>Oryzoideae</taxon>
        <taxon>Oryzeae</taxon>
        <taxon>Oryzinae</taxon>
        <taxon>Oryza</taxon>
    </lineage>
</organism>
<reference evidence="2" key="2">
    <citation type="submission" date="2013-04" db="UniProtKB">
        <authorList>
            <consortium name="EnsemblPlants"/>
        </authorList>
    </citation>
    <scope>IDENTIFICATION</scope>
</reference>
<dbReference type="Proteomes" id="UP000006038">
    <property type="component" value="Chromosome 4"/>
</dbReference>
<dbReference type="OMA" id="GIIWASA"/>
<evidence type="ECO:0000313" key="3">
    <source>
        <dbReference type="Proteomes" id="UP000006038"/>
    </source>
</evidence>
<dbReference type="InterPro" id="IPR036465">
    <property type="entry name" value="vWFA_dom_sf"/>
</dbReference>
<dbReference type="AlphaFoldDB" id="J3LVX9"/>
<protein>
    <submittedName>
        <fullName evidence="2">Uncharacterized protein</fullName>
    </submittedName>
</protein>
<sequence length="637" mass="70628">MVSIAAPAGGTAGRSEAVDLVLCLHHSGSSVPRKRARLLNEAVRVVVDLLGTNDRLAILPIQGALQPISDQVWVKARNELPEMAITSNLPLVTALGSAESVLFERSREERERSGHIIIISNSREEIGSQESLLPWRFQSLHALGFRSADNARAMYSIAANSRECTYGVLDDEDGRITKVLDATMKRITSMAGATMPIEVKLKCEQNAILSSIDSPLVSYFISSDKKAGIIWASALLSCSGTKFVVHLSSMGDGNFPPDNPEEWSNLLKVEVKHDQVSGKAHIKGQLQGEVVAVKKDMDGDSRSKKPKKVASKEVAAEMVRYMAVTLVTDIVATEKRDWEQLHAAAQDLCDRWATHKESSCGIEATEGGLISNLDENIKEMEIRMYNNYLWREYMLSWLSHQRWQIPLPPLFMDKQAVDELPIQLEIFAKAGTPDNQQQAHQGGLPMLLRVKVPETGLAKLKTPFVDVVMVLDKGRPRREMENQARERLQLLSKAVDVVMSKLRHKDRLAILPVDSSATTTPPKASCFLEMSNQGQRDTDNYMLDMTEQMTKVSTQNPIQTSIWRKQLNKTMKTLGNCLHISGTNTTTTTPSSSPKEQHTVSTTNSAAADGSSINQLTKAIMDARKVWLILFPPYFNT</sequence>
<accession>J3LVX9</accession>
<dbReference type="Gene3D" id="3.40.50.410">
    <property type="entry name" value="von Willebrand factor, type A domain"/>
    <property type="match status" value="1"/>
</dbReference>
<evidence type="ECO:0000256" key="1">
    <source>
        <dbReference type="SAM" id="MobiDB-lite"/>
    </source>
</evidence>
<dbReference type="InterPro" id="IPR051266">
    <property type="entry name" value="CLCR"/>
</dbReference>
<dbReference type="HOGENOM" id="CLU_487815_0_0_1"/>
<dbReference type="EnsemblPlants" id="OB04G13040.1">
    <property type="protein sequence ID" value="OB04G13040.1"/>
    <property type="gene ID" value="OB04G13040"/>
</dbReference>
<keyword evidence="3" id="KW-1185">Reference proteome</keyword>
<feature type="region of interest" description="Disordered" evidence="1">
    <location>
        <begin position="581"/>
        <end position="607"/>
    </location>
</feature>
<feature type="compositionally biased region" description="Low complexity" evidence="1">
    <location>
        <begin position="581"/>
        <end position="593"/>
    </location>
</feature>
<name>J3LVX9_ORYBR</name>
<dbReference type="PANTHER" id="PTHR10579">
    <property type="entry name" value="CALCIUM-ACTIVATED CHLORIDE CHANNEL REGULATOR"/>
    <property type="match status" value="1"/>
</dbReference>